<keyword evidence="1" id="KW-1133">Transmembrane helix</keyword>
<gene>
    <name evidence="2" type="ORF">CDAR_249311</name>
</gene>
<evidence type="ECO:0000313" key="3">
    <source>
        <dbReference type="Proteomes" id="UP001054837"/>
    </source>
</evidence>
<dbReference type="Proteomes" id="UP001054837">
    <property type="component" value="Unassembled WGS sequence"/>
</dbReference>
<feature type="transmembrane region" description="Helical" evidence="1">
    <location>
        <begin position="33"/>
        <end position="55"/>
    </location>
</feature>
<name>A0AAV4TGR6_9ARAC</name>
<evidence type="ECO:0000256" key="1">
    <source>
        <dbReference type="SAM" id="Phobius"/>
    </source>
</evidence>
<keyword evidence="1" id="KW-0472">Membrane</keyword>
<proteinExistence type="predicted"/>
<reference evidence="2 3" key="1">
    <citation type="submission" date="2021-06" db="EMBL/GenBank/DDBJ databases">
        <title>Caerostris darwini draft genome.</title>
        <authorList>
            <person name="Kono N."/>
            <person name="Arakawa K."/>
        </authorList>
    </citation>
    <scope>NUCLEOTIDE SEQUENCE [LARGE SCALE GENOMIC DNA]</scope>
</reference>
<dbReference type="AlphaFoldDB" id="A0AAV4TGR6"/>
<protein>
    <submittedName>
        <fullName evidence="2">Uncharacterized protein</fullName>
    </submittedName>
</protein>
<sequence>MKADLTQEYRRCFYHRRGRIAITKRARASIRQMAFTTVLTFFLFWIPFLAMILWLCSKTRTSTRINRLQFVDASHLKVAVKSTMNSSISCPALLQDLKVDDSGPMAGVWKCHCSCSGSKIKDMHISGISRKAELVTRSLDHLENISRTFSTL</sequence>
<accession>A0AAV4TGR6</accession>
<organism evidence="2 3">
    <name type="scientific">Caerostris darwini</name>
    <dbReference type="NCBI Taxonomy" id="1538125"/>
    <lineage>
        <taxon>Eukaryota</taxon>
        <taxon>Metazoa</taxon>
        <taxon>Ecdysozoa</taxon>
        <taxon>Arthropoda</taxon>
        <taxon>Chelicerata</taxon>
        <taxon>Arachnida</taxon>
        <taxon>Araneae</taxon>
        <taxon>Araneomorphae</taxon>
        <taxon>Entelegynae</taxon>
        <taxon>Araneoidea</taxon>
        <taxon>Araneidae</taxon>
        <taxon>Caerostris</taxon>
    </lineage>
</organism>
<keyword evidence="1" id="KW-0812">Transmembrane</keyword>
<comment type="caution">
    <text evidence="2">The sequence shown here is derived from an EMBL/GenBank/DDBJ whole genome shotgun (WGS) entry which is preliminary data.</text>
</comment>
<keyword evidence="3" id="KW-1185">Reference proteome</keyword>
<dbReference type="EMBL" id="BPLQ01009514">
    <property type="protein sequence ID" value="GIY44424.1"/>
    <property type="molecule type" value="Genomic_DNA"/>
</dbReference>
<evidence type="ECO:0000313" key="2">
    <source>
        <dbReference type="EMBL" id="GIY44424.1"/>
    </source>
</evidence>